<dbReference type="SUPFAM" id="SSF53756">
    <property type="entry name" value="UDP-Glycosyltransferase/glycogen phosphorylase"/>
    <property type="match status" value="1"/>
</dbReference>
<dbReference type="OrthoDB" id="9802524at2"/>
<sequence length="370" mass="40816">MRIAFCLFKYFPYGGMQRDALRIARLLLARGHAVEFFTIAWQGERDPELPVHLLPARGLSNHARYGDFARAFAVAARDFDGRVGFNKLPGLDVYYAADTCYLARMARRPFWHRLSGRYRAFVAAEKAVFDPAGRTQILAISDAEAARYRAAWHTPPARFHLLPPGITPDRRAGPDAAELRASLRAEFDIGQDDFLLLQVGSGFRMKGLDRSLRALAALPAGLRARSRLIAIGRDKPGPFLRLAQRLGIGGALTLLPGRDDIPRFLQGADLLLHPAYYENTGAVLIEAVVAGLPVLTTAACGYAEHVAASGCGRVLPEPFRQADMDAALARMLGGDERPAWRQAGIAYGRTQDLWHLHDRAADAIEQVLRR</sequence>
<dbReference type="RefSeq" id="WP_068806509.1">
    <property type="nucleotide sequence ID" value="NZ_CP014671.1"/>
</dbReference>
<protein>
    <submittedName>
        <fullName evidence="3">Glucosyltransferase I RfaG</fullName>
    </submittedName>
</protein>
<dbReference type="Gene3D" id="3.40.50.2000">
    <property type="entry name" value="Glycogen Phosphorylase B"/>
    <property type="match status" value="2"/>
</dbReference>
<dbReference type="FunCoup" id="A0A1B1YWL8">
    <property type="interactions" value="71"/>
</dbReference>
<feature type="domain" description="Glycosyltransferase subfamily 4-like N-terminal" evidence="2">
    <location>
        <begin position="13"/>
        <end position="170"/>
    </location>
</feature>
<evidence type="ECO:0000313" key="4">
    <source>
        <dbReference type="Proteomes" id="UP000092952"/>
    </source>
</evidence>
<organism evidence="3 4">
    <name type="scientific">Immundisolibacter cernigliae</name>
    <dbReference type="NCBI Taxonomy" id="1810504"/>
    <lineage>
        <taxon>Bacteria</taxon>
        <taxon>Pseudomonadati</taxon>
        <taxon>Pseudomonadota</taxon>
        <taxon>Gammaproteobacteria</taxon>
        <taxon>Immundisolibacterales</taxon>
        <taxon>Immundisolibacteraceae</taxon>
        <taxon>Immundisolibacter</taxon>
    </lineage>
</organism>
<dbReference type="PANTHER" id="PTHR12526">
    <property type="entry name" value="GLYCOSYLTRANSFERASE"/>
    <property type="match status" value="1"/>
</dbReference>
<dbReference type="Pfam" id="PF00534">
    <property type="entry name" value="Glycos_transf_1"/>
    <property type="match status" value="1"/>
</dbReference>
<feature type="domain" description="Glycosyl transferase family 1" evidence="1">
    <location>
        <begin position="183"/>
        <end position="336"/>
    </location>
</feature>
<dbReference type="STRING" id="1810504.PG2T_13375"/>
<dbReference type="Proteomes" id="UP000092952">
    <property type="component" value="Chromosome"/>
</dbReference>
<dbReference type="InterPro" id="IPR001296">
    <property type="entry name" value="Glyco_trans_1"/>
</dbReference>
<dbReference type="CDD" id="cd03801">
    <property type="entry name" value="GT4_PimA-like"/>
    <property type="match status" value="1"/>
</dbReference>
<dbReference type="InterPro" id="IPR028098">
    <property type="entry name" value="Glyco_trans_4-like_N"/>
</dbReference>
<keyword evidence="3" id="KW-0808">Transferase</keyword>
<dbReference type="GO" id="GO:0016757">
    <property type="term" value="F:glycosyltransferase activity"/>
    <property type="evidence" value="ECO:0007669"/>
    <property type="project" value="InterPro"/>
</dbReference>
<proteinExistence type="predicted"/>
<dbReference type="InParanoid" id="A0A1B1YWL8"/>
<accession>A0A1B1YWL8</accession>
<reference evidence="4" key="1">
    <citation type="submission" date="2016-03" db="EMBL/GenBank/DDBJ databases">
        <title>Complete genome sequence of Solimmundus cernigliae, representing a novel lineage of polycyclic aromatic hydrocarbon degraders within the Gammaproteobacteria.</title>
        <authorList>
            <person name="Singleton D.R."/>
            <person name="Dickey A.N."/>
            <person name="Scholl E.H."/>
            <person name="Wright F.A."/>
            <person name="Aitken M.D."/>
        </authorList>
    </citation>
    <scope>NUCLEOTIDE SEQUENCE [LARGE SCALE GENOMIC DNA]</scope>
    <source>
        <strain evidence="4">TR3.2</strain>
    </source>
</reference>
<gene>
    <name evidence="3" type="ORF">PG2T_13375</name>
</gene>
<keyword evidence="4" id="KW-1185">Reference proteome</keyword>
<evidence type="ECO:0000313" key="3">
    <source>
        <dbReference type="EMBL" id="ANX05067.1"/>
    </source>
</evidence>
<dbReference type="PANTHER" id="PTHR12526:SF641">
    <property type="entry name" value="LIPOPOLYSACCHARIDE CORE BIOSYNTHESIS PROTEIN RFAG"/>
    <property type="match status" value="1"/>
</dbReference>
<dbReference type="KEGG" id="gbi:PG2T_13375"/>
<dbReference type="EMBL" id="CP014671">
    <property type="protein sequence ID" value="ANX05067.1"/>
    <property type="molecule type" value="Genomic_DNA"/>
</dbReference>
<evidence type="ECO:0000259" key="1">
    <source>
        <dbReference type="Pfam" id="PF00534"/>
    </source>
</evidence>
<dbReference type="Pfam" id="PF13439">
    <property type="entry name" value="Glyco_transf_4"/>
    <property type="match status" value="1"/>
</dbReference>
<dbReference type="AlphaFoldDB" id="A0A1B1YWL8"/>
<name>A0A1B1YWL8_9GAMM</name>
<dbReference type="GO" id="GO:1901135">
    <property type="term" value="P:carbohydrate derivative metabolic process"/>
    <property type="evidence" value="ECO:0007669"/>
    <property type="project" value="UniProtKB-ARBA"/>
</dbReference>
<evidence type="ECO:0000259" key="2">
    <source>
        <dbReference type="Pfam" id="PF13439"/>
    </source>
</evidence>